<evidence type="ECO:0000313" key="3">
    <source>
        <dbReference type="Proteomes" id="UP000597341"/>
    </source>
</evidence>
<accession>A0ABQ3HQA8</accession>
<dbReference type="EMBL" id="BNAD01000029">
    <property type="protein sequence ID" value="GHE19476.1"/>
    <property type="molecule type" value="Genomic_DNA"/>
</dbReference>
<dbReference type="Pfam" id="PF01548">
    <property type="entry name" value="DEDD_Tnp_IS110"/>
    <property type="match status" value="1"/>
</dbReference>
<keyword evidence="3" id="KW-1185">Reference proteome</keyword>
<comment type="caution">
    <text evidence="2">The sequence shown here is derived from an EMBL/GenBank/DDBJ whole genome shotgun (WGS) entry which is preliminary data.</text>
</comment>
<evidence type="ECO:0000313" key="2">
    <source>
        <dbReference type="EMBL" id="GHE19476.1"/>
    </source>
</evidence>
<reference evidence="3" key="1">
    <citation type="journal article" date="2019" name="Int. J. Syst. Evol. Microbiol.">
        <title>The Global Catalogue of Microorganisms (GCM) 10K type strain sequencing project: providing services to taxonomists for standard genome sequencing and annotation.</title>
        <authorList>
            <consortium name="The Broad Institute Genomics Platform"/>
            <consortium name="The Broad Institute Genome Sequencing Center for Infectious Disease"/>
            <person name="Wu L."/>
            <person name="Ma J."/>
        </authorList>
    </citation>
    <scope>NUCLEOTIDE SEQUENCE [LARGE SCALE GENOMIC DNA]</scope>
    <source>
        <strain evidence="3">CGMCC 1.12791</strain>
    </source>
</reference>
<organism evidence="2 3">
    <name type="scientific">Nocardioides flavus</name>
    <name type="common">ex Wang et al. 2016</name>
    <dbReference type="NCBI Taxonomy" id="2058780"/>
    <lineage>
        <taxon>Bacteria</taxon>
        <taxon>Bacillati</taxon>
        <taxon>Actinomycetota</taxon>
        <taxon>Actinomycetes</taxon>
        <taxon>Propionibacteriales</taxon>
        <taxon>Nocardioidaceae</taxon>
        <taxon>Nocardioides</taxon>
    </lineage>
</organism>
<proteinExistence type="predicted"/>
<gene>
    <name evidence="2" type="ORF">GCM10011376_40860</name>
</gene>
<dbReference type="Proteomes" id="UP000597341">
    <property type="component" value="Unassembled WGS sequence"/>
</dbReference>
<sequence>MVDYVNGIQPDPERRVWAVEGCNRIGHHLAIRLLAGSEQVLDVPPKLSARARVFATGRGRKTDATEAHSVALVATRMAGLRPVVDDEQLAVLWVLVDRRRSLVEDHTRIVSQVHALVLELIPGGAKRDLSAAQAKRLLASVRPRDVAGKTRRHPSVCNCWMHSWAAFSE</sequence>
<protein>
    <recommendedName>
        <fullName evidence="1">Transposase IS110-like N-terminal domain-containing protein</fullName>
    </recommendedName>
</protein>
<feature type="domain" description="Transposase IS110-like N-terminal" evidence="1">
    <location>
        <begin position="15"/>
        <end position="122"/>
    </location>
</feature>
<name>A0ABQ3HQA8_9ACTN</name>
<dbReference type="InterPro" id="IPR002525">
    <property type="entry name" value="Transp_IS110-like_N"/>
</dbReference>
<evidence type="ECO:0000259" key="1">
    <source>
        <dbReference type="Pfam" id="PF01548"/>
    </source>
</evidence>